<evidence type="ECO:0000313" key="2">
    <source>
        <dbReference type="Proteomes" id="UP000593906"/>
    </source>
</evidence>
<name>A0A7S7LEY6_CRYPV</name>
<protein>
    <submittedName>
        <fullName evidence="1">Uncharacterized protein</fullName>
    </submittedName>
</protein>
<proteinExistence type="predicted"/>
<gene>
    <name evidence="1" type="ORF">CPATCC_002494</name>
</gene>
<evidence type="ECO:0000313" key="1">
    <source>
        <dbReference type="EMBL" id="QOY40880.1"/>
    </source>
</evidence>
<reference evidence="1 2" key="1">
    <citation type="submission" date="2019-09" db="EMBL/GenBank/DDBJ databases">
        <title>Consistent, comparative and evidence-based genome assembly and annotation for Cryptosporidium parvum, C. hominis and C. tyzzeri.</title>
        <authorList>
            <person name="Baptista R.P."/>
            <person name="Li Y."/>
            <person name="Sateriale A."/>
            <person name="Ansell B."/>
            <person name="Jex A."/>
            <person name="Sanders M."/>
            <person name="Brooks K."/>
            <person name="Tracey A."/>
            <person name="Berriman M."/>
            <person name="Striepen B."/>
            <person name="Cotton J.A."/>
            <person name="Kissinger J.C."/>
        </authorList>
    </citation>
    <scope>NUCLEOTIDE SEQUENCE [LARGE SCALE GENOMIC DNA]</scope>
    <source>
        <strain evidence="1 2">IOWA-ATCC</strain>
    </source>
</reference>
<accession>A0A7S7LEY6</accession>
<dbReference type="AlphaFoldDB" id="A0A7S7LEY6"/>
<sequence length="46" mass="5567">MLSFMHILQNCFMLHKLNVKKMLLFMEKMENSALILKIKKFLLIQI</sequence>
<organism evidence="1 2">
    <name type="scientific">Cryptosporidium parvum</name>
    <dbReference type="NCBI Taxonomy" id="5807"/>
    <lineage>
        <taxon>Eukaryota</taxon>
        <taxon>Sar</taxon>
        <taxon>Alveolata</taxon>
        <taxon>Apicomplexa</taxon>
        <taxon>Conoidasida</taxon>
        <taxon>Coccidia</taxon>
        <taxon>Eucoccidiorida</taxon>
        <taxon>Eimeriorina</taxon>
        <taxon>Cryptosporidiidae</taxon>
        <taxon>Cryptosporidium</taxon>
    </lineage>
</organism>
<dbReference type="Proteomes" id="UP000593906">
    <property type="component" value="Chromosome 6"/>
</dbReference>
<dbReference type="EMBL" id="CP044417">
    <property type="protein sequence ID" value="QOY40880.1"/>
    <property type="molecule type" value="Genomic_DNA"/>
</dbReference>